<reference evidence="3" key="1">
    <citation type="submission" date="2022-03" db="EMBL/GenBank/DDBJ databases">
        <authorList>
            <person name="Alioto T."/>
            <person name="Alioto T."/>
            <person name="Gomez Garrido J."/>
        </authorList>
    </citation>
    <scope>NUCLEOTIDE SEQUENCE</scope>
</reference>
<dbReference type="PANTHER" id="PTHR16108:SF2">
    <property type="entry name" value="TRANSMEMBRANE PROTEIN 40"/>
    <property type="match status" value="1"/>
</dbReference>
<dbReference type="AlphaFoldDB" id="A0AAD1SZ16"/>
<sequence>MAAAQTANTAECTYQKRKMSKFTLPELSQEQKDLFQEAFATDLEYLKSIEKNSQFSYGLFLQICSTPSLSILTEEEVQGLFQLGNRSEQQAATLKLVKEKGPKATLLFYLCLYMNNSEIYGHLPSSQGTDKKLDPLSKLRDEFLVLLKTSFSETLLKSGFSGLSKPTASVAAVRPNIHIKDERQDKTNDEKESDSDGLKKDTQDSQQVTERNRGKEKMKKETESLSVDVDRPRPKYQRRWGIKKDDEFFHFIVICFSIGATLICSYSYADWTISAGIGLICFATIETIAIYFGLIEQIRRILDYLQTVKLPAGLPSWPKRK</sequence>
<name>A0AAD1SZ16_PELCU</name>
<evidence type="ECO:0008006" key="5">
    <source>
        <dbReference type="Google" id="ProtNLM"/>
    </source>
</evidence>
<evidence type="ECO:0000256" key="2">
    <source>
        <dbReference type="SAM" id="Phobius"/>
    </source>
</evidence>
<dbReference type="EMBL" id="OW240919">
    <property type="protein sequence ID" value="CAH2313133.1"/>
    <property type="molecule type" value="Genomic_DNA"/>
</dbReference>
<keyword evidence="4" id="KW-1185">Reference proteome</keyword>
<feature type="transmembrane region" description="Helical" evidence="2">
    <location>
        <begin position="248"/>
        <end position="269"/>
    </location>
</feature>
<evidence type="ECO:0000313" key="3">
    <source>
        <dbReference type="EMBL" id="CAH2313133.1"/>
    </source>
</evidence>
<evidence type="ECO:0000256" key="1">
    <source>
        <dbReference type="SAM" id="MobiDB-lite"/>
    </source>
</evidence>
<accession>A0AAD1SZ16</accession>
<dbReference type="InterPro" id="IPR011029">
    <property type="entry name" value="DEATH-like_dom_sf"/>
</dbReference>
<organism evidence="3 4">
    <name type="scientific">Pelobates cultripes</name>
    <name type="common">Western spadefoot toad</name>
    <dbReference type="NCBI Taxonomy" id="61616"/>
    <lineage>
        <taxon>Eukaryota</taxon>
        <taxon>Metazoa</taxon>
        <taxon>Chordata</taxon>
        <taxon>Craniata</taxon>
        <taxon>Vertebrata</taxon>
        <taxon>Euteleostomi</taxon>
        <taxon>Amphibia</taxon>
        <taxon>Batrachia</taxon>
        <taxon>Anura</taxon>
        <taxon>Pelobatoidea</taxon>
        <taxon>Pelobatidae</taxon>
        <taxon>Pelobates</taxon>
    </lineage>
</organism>
<proteinExistence type="predicted"/>
<evidence type="ECO:0000313" key="4">
    <source>
        <dbReference type="Proteomes" id="UP001295444"/>
    </source>
</evidence>
<feature type="compositionally biased region" description="Basic and acidic residues" evidence="1">
    <location>
        <begin position="178"/>
        <end position="203"/>
    </location>
</feature>
<feature type="transmembrane region" description="Helical" evidence="2">
    <location>
        <begin position="275"/>
        <end position="294"/>
    </location>
</feature>
<dbReference type="InterPro" id="IPR026181">
    <property type="entry name" value="TMEM40"/>
</dbReference>
<gene>
    <name evidence="3" type="ORF">PECUL_23A036158</name>
</gene>
<keyword evidence="2" id="KW-0472">Membrane</keyword>
<dbReference type="Gene3D" id="1.10.533.10">
    <property type="entry name" value="Death Domain, Fas"/>
    <property type="match status" value="1"/>
</dbReference>
<dbReference type="Proteomes" id="UP001295444">
    <property type="component" value="Chromosome 08"/>
</dbReference>
<dbReference type="SUPFAM" id="SSF47986">
    <property type="entry name" value="DEATH domain"/>
    <property type="match status" value="1"/>
</dbReference>
<feature type="region of interest" description="Disordered" evidence="1">
    <location>
        <begin position="174"/>
        <end position="228"/>
    </location>
</feature>
<keyword evidence="2" id="KW-1133">Transmembrane helix</keyword>
<dbReference type="Pfam" id="PF15817">
    <property type="entry name" value="TMEM40"/>
    <property type="match status" value="1"/>
</dbReference>
<keyword evidence="2" id="KW-0812">Transmembrane</keyword>
<feature type="compositionally biased region" description="Basic and acidic residues" evidence="1">
    <location>
        <begin position="210"/>
        <end position="228"/>
    </location>
</feature>
<dbReference type="PANTHER" id="PTHR16108">
    <property type="match status" value="1"/>
</dbReference>
<protein>
    <recommendedName>
        <fullName evidence="5">Transmembrane protein 40</fullName>
    </recommendedName>
</protein>